<dbReference type="GO" id="GO:0004672">
    <property type="term" value="F:protein kinase activity"/>
    <property type="evidence" value="ECO:0007669"/>
    <property type="project" value="InterPro"/>
</dbReference>
<evidence type="ECO:0000313" key="2">
    <source>
        <dbReference type="EMBL" id="KAF5384209.1"/>
    </source>
</evidence>
<sequence length="365" mass="42335">MPASTEEIEKAFQEACVGNPFLTRDHFMGKHIGSEHFWVGIQPFLLARGYRLRPRYNPGWIATWLKEEKVNKDISLFEDCLNLHRGKNVPDAVRISDGLRVVLKRVETRSNEISIAQYLALPHLRSDPRNHTVPIVDILLLPNEDEHAIVVMPQLLHFNQLPFRRLGELTDALRQFFEGLDFLHDHNITHRDACYYNLTMDGSKVVPRGLHFMADKTHDGVTRKIEWNDRSSVGPIQYYLIDFGLSERFPVRPTEFYIVGQHGQDRSVPEHKREGTYDPFKVDIYQLGNVVMRLIEIYEGLEPLLGIATALTRKNPDERLPLREAIDQLGRIPKRVLKRRVWQRTCPPDVRISIRFCGGSTETTW</sequence>
<feature type="domain" description="Protein kinase" evidence="1">
    <location>
        <begin position="50"/>
        <end position="365"/>
    </location>
</feature>
<dbReference type="AlphaFoldDB" id="A0A8H5HJ18"/>
<dbReference type="InterPro" id="IPR000719">
    <property type="entry name" value="Prot_kinase_dom"/>
</dbReference>
<evidence type="ECO:0000259" key="1">
    <source>
        <dbReference type="PROSITE" id="PS50011"/>
    </source>
</evidence>
<name>A0A8H5HJ18_9AGAR</name>
<dbReference type="EMBL" id="JAACJP010000005">
    <property type="protein sequence ID" value="KAF5384209.1"/>
    <property type="molecule type" value="Genomic_DNA"/>
</dbReference>
<dbReference type="GO" id="GO:0005524">
    <property type="term" value="F:ATP binding"/>
    <property type="evidence" value="ECO:0007669"/>
    <property type="project" value="InterPro"/>
</dbReference>
<evidence type="ECO:0000313" key="3">
    <source>
        <dbReference type="Proteomes" id="UP000565441"/>
    </source>
</evidence>
<keyword evidence="3" id="KW-1185">Reference proteome</keyword>
<dbReference type="PROSITE" id="PS50011">
    <property type="entry name" value="PROTEIN_KINASE_DOM"/>
    <property type="match status" value="1"/>
</dbReference>
<dbReference type="Gene3D" id="1.10.510.10">
    <property type="entry name" value="Transferase(Phosphotransferase) domain 1"/>
    <property type="match status" value="1"/>
</dbReference>
<dbReference type="Proteomes" id="UP000565441">
    <property type="component" value="Unassembled WGS sequence"/>
</dbReference>
<proteinExistence type="predicted"/>
<dbReference type="InterPro" id="IPR011009">
    <property type="entry name" value="Kinase-like_dom_sf"/>
</dbReference>
<accession>A0A8H5HJ18</accession>
<comment type="caution">
    <text evidence="2">The sequence shown here is derived from an EMBL/GenBank/DDBJ whole genome shotgun (WGS) entry which is preliminary data.</text>
</comment>
<dbReference type="OrthoDB" id="5987198at2759"/>
<gene>
    <name evidence="2" type="ORF">D9615_003101</name>
</gene>
<organism evidence="2 3">
    <name type="scientific">Tricholomella constricta</name>
    <dbReference type="NCBI Taxonomy" id="117010"/>
    <lineage>
        <taxon>Eukaryota</taxon>
        <taxon>Fungi</taxon>
        <taxon>Dikarya</taxon>
        <taxon>Basidiomycota</taxon>
        <taxon>Agaricomycotina</taxon>
        <taxon>Agaricomycetes</taxon>
        <taxon>Agaricomycetidae</taxon>
        <taxon>Agaricales</taxon>
        <taxon>Tricholomatineae</taxon>
        <taxon>Lyophyllaceae</taxon>
        <taxon>Tricholomella</taxon>
    </lineage>
</organism>
<reference evidence="2 3" key="1">
    <citation type="journal article" date="2020" name="ISME J.">
        <title>Uncovering the hidden diversity of litter-decomposition mechanisms in mushroom-forming fungi.</title>
        <authorList>
            <person name="Floudas D."/>
            <person name="Bentzer J."/>
            <person name="Ahren D."/>
            <person name="Johansson T."/>
            <person name="Persson P."/>
            <person name="Tunlid A."/>
        </authorList>
    </citation>
    <scope>NUCLEOTIDE SEQUENCE [LARGE SCALE GENOMIC DNA]</scope>
    <source>
        <strain evidence="2 3">CBS 661.87</strain>
    </source>
</reference>
<dbReference type="SUPFAM" id="SSF56112">
    <property type="entry name" value="Protein kinase-like (PK-like)"/>
    <property type="match status" value="1"/>
</dbReference>
<protein>
    <recommendedName>
        <fullName evidence="1">Protein kinase domain-containing protein</fullName>
    </recommendedName>
</protein>